<keyword evidence="3 7" id="KW-0812">Transmembrane</keyword>
<evidence type="ECO:0000313" key="10">
    <source>
        <dbReference type="Proteomes" id="UP001059836"/>
    </source>
</evidence>
<feature type="region of interest" description="Disordered" evidence="6">
    <location>
        <begin position="1"/>
        <end position="22"/>
    </location>
</feature>
<evidence type="ECO:0000256" key="4">
    <source>
        <dbReference type="ARBA" id="ARBA00022989"/>
    </source>
</evidence>
<feature type="transmembrane region" description="Helical" evidence="7">
    <location>
        <begin position="31"/>
        <end position="52"/>
    </location>
</feature>
<dbReference type="PANTHER" id="PTHR36115:SF6">
    <property type="entry name" value="PROLINE-RICH ANTIGEN HOMOLOG"/>
    <property type="match status" value="1"/>
</dbReference>
<organism evidence="9 10">
    <name type="scientific">Gordonia pseudamarae</name>
    <dbReference type="NCBI Taxonomy" id="2831662"/>
    <lineage>
        <taxon>Bacteria</taxon>
        <taxon>Bacillati</taxon>
        <taxon>Actinomycetota</taxon>
        <taxon>Actinomycetes</taxon>
        <taxon>Mycobacteriales</taxon>
        <taxon>Gordoniaceae</taxon>
        <taxon>Gordonia</taxon>
    </lineage>
</organism>
<evidence type="ECO:0000259" key="8">
    <source>
        <dbReference type="Pfam" id="PF06271"/>
    </source>
</evidence>
<proteinExistence type="predicted"/>
<feature type="transmembrane region" description="Helical" evidence="7">
    <location>
        <begin position="72"/>
        <end position="92"/>
    </location>
</feature>
<evidence type="ECO:0000256" key="6">
    <source>
        <dbReference type="SAM" id="MobiDB-lite"/>
    </source>
</evidence>
<dbReference type="RefSeq" id="WP_213247538.1">
    <property type="nucleotide sequence ID" value="NZ_CP045806.1"/>
</dbReference>
<keyword evidence="2" id="KW-1003">Cell membrane</keyword>
<evidence type="ECO:0000256" key="7">
    <source>
        <dbReference type="SAM" id="Phobius"/>
    </source>
</evidence>
<comment type="subcellular location">
    <subcellularLocation>
        <location evidence="1">Cell membrane</location>
        <topology evidence="1">Multi-pass membrane protein</topology>
    </subcellularLocation>
</comment>
<dbReference type="InterPro" id="IPR051791">
    <property type="entry name" value="Pra-immunoreactive"/>
</dbReference>
<dbReference type="Pfam" id="PF06271">
    <property type="entry name" value="RDD"/>
    <property type="match status" value="1"/>
</dbReference>
<evidence type="ECO:0000256" key="5">
    <source>
        <dbReference type="ARBA" id="ARBA00023136"/>
    </source>
</evidence>
<evidence type="ECO:0000313" key="9">
    <source>
        <dbReference type="EMBL" id="QHN34435.1"/>
    </source>
</evidence>
<evidence type="ECO:0000256" key="3">
    <source>
        <dbReference type="ARBA" id="ARBA00022692"/>
    </source>
</evidence>
<keyword evidence="5 7" id="KW-0472">Membrane</keyword>
<feature type="domain" description="RDD" evidence="8">
    <location>
        <begin position="25"/>
        <end position="149"/>
    </location>
</feature>
<sequence length="158" mass="17375">MSERAARDRPPAADGRAVRDSDRPAGIVSRGIAAIVDVVVVMLILVGCYFVVVVWRLLTSVRHFAFPQMDSVFTVAGFVVISVVYLASCWAVSGRTPGAVLMGLRVVDRRGKTPRPMTAVLRALFCTFFAAGLFWSAIDARRRSVPDVVMRTRVVYSR</sequence>
<dbReference type="EMBL" id="CP045809">
    <property type="protein sequence ID" value="QHN34435.1"/>
    <property type="molecule type" value="Genomic_DNA"/>
</dbReference>
<feature type="transmembrane region" description="Helical" evidence="7">
    <location>
        <begin position="119"/>
        <end position="138"/>
    </location>
</feature>
<evidence type="ECO:0000256" key="1">
    <source>
        <dbReference type="ARBA" id="ARBA00004651"/>
    </source>
</evidence>
<dbReference type="PANTHER" id="PTHR36115">
    <property type="entry name" value="PROLINE-RICH ANTIGEN HOMOLOG-RELATED"/>
    <property type="match status" value="1"/>
</dbReference>
<keyword evidence="10" id="KW-1185">Reference proteome</keyword>
<gene>
    <name evidence="9" type="ORF">GII31_05515</name>
</gene>
<accession>A0ABX6IGP4</accession>
<protein>
    <submittedName>
        <fullName evidence="9">RDD family protein</fullName>
    </submittedName>
</protein>
<reference evidence="9" key="1">
    <citation type="journal article" date="2021" name="Nat. Microbiol.">
        <title>Cocultivation of an ultrasmall environmental parasitic bacterium with lytic ability against bacteria associated with wastewater foams.</title>
        <authorList>
            <person name="Batinovic S."/>
            <person name="Rose J.J.A."/>
            <person name="Ratcliffe J."/>
            <person name="Seviour R.J."/>
            <person name="Petrovski S."/>
        </authorList>
    </citation>
    <scope>NUCLEOTIDE SEQUENCE</scope>
    <source>
        <strain evidence="9">CON9</strain>
    </source>
</reference>
<dbReference type="InterPro" id="IPR010432">
    <property type="entry name" value="RDD"/>
</dbReference>
<name>A0ABX6IGP4_9ACTN</name>
<dbReference type="Proteomes" id="UP001059836">
    <property type="component" value="Chromosome"/>
</dbReference>
<evidence type="ECO:0000256" key="2">
    <source>
        <dbReference type="ARBA" id="ARBA00022475"/>
    </source>
</evidence>
<keyword evidence="4 7" id="KW-1133">Transmembrane helix</keyword>